<reference evidence="9 10" key="1">
    <citation type="submission" date="2019-03" db="EMBL/GenBank/DDBJ databases">
        <title>Genomic Encyclopedia of Type Strains, Phase IV (KMG-IV): sequencing the most valuable type-strain genomes for metagenomic binning, comparative biology and taxonomic classification.</title>
        <authorList>
            <person name="Goeker M."/>
        </authorList>
    </citation>
    <scope>NUCLEOTIDE SEQUENCE [LARGE SCALE GENOMIC DNA]</scope>
    <source>
        <strain evidence="9 10">DSM 103792</strain>
    </source>
</reference>
<dbReference type="GO" id="GO:0015562">
    <property type="term" value="F:efflux transmembrane transporter activity"/>
    <property type="evidence" value="ECO:0007669"/>
    <property type="project" value="InterPro"/>
</dbReference>
<keyword evidence="6" id="KW-0998">Cell outer membrane</keyword>
<accession>A0A4V3D6R6</accession>
<keyword evidence="7" id="KW-0449">Lipoprotein</keyword>
<dbReference type="SUPFAM" id="SSF56954">
    <property type="entry name" value="Outer membrane efflux proteins (OEP)"/>
    <property type="match status" value="1"/>
</dbReference>
<comment type="similarity">
    <text evidence="2">Belongs to the outer membrane factor (OMF) (TC 1.B.17) family.</text>
</comment>
<gene>
    <name evidence="9" type="ORF">EV696_12223</name>
</gene>
<name>A0A4V3D6R6_9GAMM</name>
<sequence length="454" mass="50690">MISTKRPLVVVALTSTLNAFAAAEPVTTPQAAPALTVDYAITIAHQRDPWISASQSRESSLQAEAISASTMPDPRLSFSLANIPVDSFSLRDEGMSQVVIGASQIIPRGNTLALLQQQKNQLAAQHPSLRRERRAKVASIVAELWLNIYLIQESERLISEELPLFQQLASLTDARYRSALGKTRQADVIRAQLEYTKLRDRLLDLAKQKKGALQKLGEWIGVERLPTEVDIQSEVFQLYQPRILEGLDGAPHYQRALVENHPSVQAFDALVGASHTQTELAKQRYRPEWMITAQYGIRDTDPTGNDRSDLFSVGVSFDLPLFTSNRQDKDVAAAIANTKALESDRERMLRSLEAMLLSSVEEWRQVSARVDLYLRSILPESRMTKEAARSAYMHDDGDFPELVRAQIAELNAKLELVNLQVTERKYLVQLNYILVGAMNGTTNHSAASEGEQDE</sequence>
<comment type="subcellular location">
    <subcellularLocation>
        <location evidence="1">Cell outer membrane</location>
    </subcellularLocation>
</comment>
<keyword evidence="8" id="KW-0732">Signal</keyword>
<keyword evidence="3" id="KW-1134">Transmembrane beta strand</keyword>
<evidence type="ECO:0000256" key="2">
    <source>
        <dbReference type="ARBA" id="ARBA00007613"/>
    </source>
</evidence>
<evidence type="ECO:0000256" key="3">
    <source>
        <dbReference type="ARBA" id="ARBA00022452"/>
    </source>
</evidence>
<dbReference type="InterPro" id="IPR003423">
    <property type="entry name" value="OMP_efflux"/>
</dbReference>
<dbReference type="Gene3D" id="1.20.1600.10">
    <property type="entry name" value="Outer membrane efflux proteins (OEP)"/>
    <property type="match status" value="1"/>
</dbReference>
<proteinExistence type="inferred from homology"/>
<keyword evidence="10" id="KW-1185">Reference proteome</keyword>
<protein>
    <submittedName>
        <fullName evidence="9">Outer membrane protein TolC</fullName>
    </submittedName>
</protein>
<evidence type="ECO:0000256" key="1">
    <source>
        <dbReference type="ARBA" id="ARBA00004442"/>
    </source>
</evidence>
<dbReference type="InterPro" id="IPR010131">
    <property type="entry name" value="MdtP/NodT-like"/>
</dbReference>
<evidence type="ECO:0000256" key="8">
    <source>
        <dbReference type="SAM" id="SignalP"/>
    </source>
</evidence>
<dbReference type="GO" id="GO:0016020">
    <property type="term" value="C:membrane"/>
    <property type="evidence" value="ECO:0007669"/>
    <property type="project" value="UniProtKB-SubCell"/>
</dbReference>
<dbReference type="PANTHER" id="PTHR30203:SF24">
    <property type="entry name" value="BLR4935 PROTEIN"/>
    <property type="match status" value="1"/>
</dbReference>
<dbReference type="PANTHER" id="PTHR30203">
    <property type="entry name" value="OUTER MEMBRANE CATION EFFLUX PROTEIN"/>
    <property type="match status" value="1"/>
</dbReference>
<evidence type="ECO:0000256" key="7">
    <source>
        <dbReference type="ARBA" id="ARBA00023288"/>
    </source>
</evidence>
<feature type="signal peptide" evidence="8">
    <location>
        <begin position="1"/>
        <end position="21"/>
    </location>
</feature>
<evidence type="ECO:0000256" key="5">
    <source>
        <dbReference type="ARBA" id="ARBA00023139"/>
    </source>
</evidence>
<evidence type="ECO:0000313" key="10">
    <source>
        <dbReference type="Proteomes" id="UP000295375"/>
    </source>
</evidence>
<evidence type="ECO:0000256" key="4">
    <source>
        <dbReference type="ARBA" id="ARBA00022692"/>
    </source>
</evidence>
<keyword evidence="5" id="KW-0564">Palmitate</keyword>
<dbReference type="Pfam" id="PF02321">
    <property type="entry name" value="OEP"/>
    <property type="match status" value="2"/>
</dbReference>
<keyword evidence="3" id="KW-0472">Membrane</keyword>
<feature type="chain" id="PRO_5020345957" evidence="8">
    <location>
        <begin position="22"/>
        <end position="454"/>
    </location>
</feature>
<dbReference type="OrthoDB" id="5607838at2"/>
<dbReference type="Proteomes" id="UP000295375">
    <property type="component" value="Unassembled WGS sequence"/>
</dbReference>
<comment type="caution">
    <text evidence="9">The sequence shown here is derived from an EMBL/GenBank/DDBJ whole genome shotgun (WGS) entry which is preliminary data.</text>
</comment>
<dbReference type="RefSeq" id="WP_133592962.1">
    <property type="nucleotide sequence ID" value="NZ_CP037953.1"/>
</dbReference>
<evidence type="ECO:0000256" key="6">
    <source>
        <dbReference type="ARBA" id="ARBA00023237"/>
    </source>
</evidence>
<dbReference type="EMBL" id="SNYM01000022">
    <property type="protein sequence ID" value="TDQ44967.1"/>
    <property type="molecule type" value="Genomic_DNA"/>
</dbReference>
<keyword evidence="4" id="KW-0812">Transmembrane</keyword>
<organism evidence="9 10">
    <name type="scientific">Permianibacter aggregans</name>
    <dbReference type="NCBI Taxonomy" id="1510150"/>
    <lineage>
        <taxon>Bacteria</taxon>
        <taxon>Pseudomonadati</taxon>
        <taxon>Pseudomonadota</taxon>
        <taxon>Gammaproteobacteria</taxon>
        <taxon>Pseudomonadales</taxon>
        <taxon>Pseudomonadaceae</taxon>
        <taxon>Permianibacter</taxon>
    </lineage>
</organism>
<dbReference type="AlphaFoldDB" id="A0A4V3D6R6"/>
<evidence type="ECO:0000313" key="9">
    <source>
        <dbReference type="EMBL" id="TDQ44967.1"/>
    </source>
</evidence>